<evidence type="ECO:0000256" key="1">
    <source>
        <dbReference type="ARBA" id="ARBA00004442"/>
    </source>
</evidence>
<evidence type="ECO:0000256" key="4">
    <source>
        <dbReference type="ARBA" id="ARBA00023136"/>
    </source>
</evidence>
<sequence length="511" mass="56344">MKTKILLASLIGLSVTSCNNDTFLTVVPQTALSSATFFTKEADFQQAVNAIYVPLRPMYNEAAWALEEMHSDNTYYARNVLFGAVDNTQNLADFAILNAGGLTANTIVLNMYRLNYQIIARANQVLALIDNVSFGTDQKSTDSKNNLKGQAYFLRGFAYFKLAQLFGKAPLHLTPVADREGAAKPLAQAAELQGQVEKDMQEAIKLLPLKKDQEGGRATSGTARMLLANLYMVQKKWPQAETLLREIVTSGEYSLMADYNDAFSTTTGNKNNRESVFEVQYIEGAAGLNGNQIYRFIPTPITADELRPITGTSNPQAISGENNNVPTPDMIAAYEPGDKRKDISIGSVTLSQSLRANKTYPYIKKYARPHAQHNNTGQNWPVYRYAEVLLFLAEALNEQGKTVEAVPFLNQVRSRAGLAAAAAAAAASQAGIREAIFKERRVELAFENKRWYDLVRTGRVNEIITAYGARIKANPQDYYFPSGAVPPPNAFTNLEVYYPLPAVEAALTPNF</sequence>
<evidence type="ECO:0000313" key="10">
    <source>
        <dbReference type="Proteomes" id="UP000009309"/>
    </source>
</evidence>
<evidence type="ECO:0000256" key="5">
    <source>
        <dbReference type="ARBA" id="ARBA00023237"/>
    </source>
</evidence>
<feature type="domain" description="SusD-like N-terminal" evidence="8">
    <location>
        <begin position="24"/>
        <end position="231"/>
    </location>
</feature>
<dbReference type="Pfam" id="PF07980">
    <property type="entry name" value="SusD_RagB"/>
    <property type="match status" value="1"/>
</dbReference>
<organism evidence="9 10">
    <name type="scientific">Fibrisoma limi BUZ 3</name>
    <dbReference type="NCBI Taxonomy" id="1185876"/>
    <lineage>
        <taxon>Bacteria</taxon>
        <taxon>Pseudomonadati</taxon>
        <taxon>Bacteroidota</taxon>
        <taxon>Cytophagia</taxon>
        <taxon>Cytophagales</taxon>
        <taxon>Spirosomataceae</taxon>
        <taxon>Fibrisoma</taxon>
    </lineage>
</organism>
<dbReference type="Proteomes" id="UP000009309">
    <property type="component" value="Unassembled WGS sequence"/>
</dbReference>
<evidence type="ECO:0000256" key="3">
    <source>
        <dbReference type="ARBA" id="ARBA00022729"/>
    </source>
</evidence>
<dbReference type="RefSeq" id="WP_009280036.1">
    <property type="nucleotide sequence ID" value="NZ_CAIT01000004.1"/>
</dbReference>
<evidence type="ECO:0000259" key="8">
    <source>
        <dbReference type="Pfam" id="PF14322"/>
    </source>
</evidence>
<reference evidence="9 10" key="1">
    <citation type="journal article" date="2012" name="J. Bacteriol.">
        <title>Genome Sequence of the Filamentous Bacterium Fibrisoma limi BUZ 3T.</title>
        <authorList>
            <person name="Filippini M."/>
            <person name="Qi W."/>
            <person name="Jaenicke S."/>
            <person name="Goesmann A."/>
            <person name="Smits T.H."/>
            <person name="Bagheri H.C."/>
        </authorList>
    </citation>
    <scope>NUCLEOTIDE SEQUENCE [LARGE SCALE GENOMIC DNA]</scope>
    <source>
        <strain evidence="10">BUZ 3T</strain>
    </source>
</reference>
<keyword evidence="4" id="KW-0472">Membrane</keyword>
<evidence type="ECO:0000256" key="2">
    <source>
        <dbReference type="ARBA" id="ARBA00006275"/>
    </source>
</evidence>
<dbReference type="InterPro" id="IPR011990">
    <property type="entry name" value="TPR-like_helical_dom_sf"/>
</dbReference>
<dbReference type="PROSITE" id="PS51257">
    <property type="entry name" value="PROKAR_LIPOPROTEIN"/>
    <property type="match status" value="1"/>
</dbReference>
<comment type="similarity">
    <text evidence="2">Belongs to the SusD family.</text>
</comment>
<feature type="domain" description="RagB/SusD" evidence="7">
    <location>
        <begin position="337"/>
        <end position="505"/>
    </location>
</feature>
<keyword evidence="3 6" id="KW-0732">Signal</keyword>
<dbReference type="InterPro" id="IPR033985">
    <property type="entry name" value="SusD-like_N"/>
</dbReference>
<name>I2GC24_9BACT</name>
<dbReference type="Pfam" id="PF14322">
    <property type="entry name" value="SusD-like_3"/>
    <property type="match status" value="1"/>
</dbReference>
<feature type="chain" id="PRO_5003658273" evidence="6">
    <location>
        <begin position="21"/>
        <end position="511"/>
    </location>
</feature>
<dbReference type="STRING" id="1185876.BN8_00372"/>
<evidence type="ECO:0000313" key="9">
    <source>
        <dbReference type="EMBL" id="CCH51448.1"/>
    </source>
</evidence>
<dbReference type="CDD" id="cd08977">
    <property type="entry name" value="SusD"/>
    <property type="match status" value="1"/>
</dbReference>
<dbReference type="InterPro" id="IPR012944">
    <property type="entry name" value="SusD_RagB_dom"/>
</dbReference>
<accession>I2GC24</accession>
<gene>
    <name evidence="9" type="ORF">BN8_00372</name>
</gene>
<dbReference type="SUPFAM" id="SSF48452">
    <property type="entry name" value="TPR-like"/>
    <property type="match status" value="1"/>
</dbReference>
<dbReference type="Gene3D" id="1.25.40.390">
    <property type="match status" value="1"/>
</dbReference>
<keyword evidence="5" id="KW-0998">Cell outer membrane</keyword>
<comment type="caution">
    <text evidence="9">The sequence shown here is derived from an EMBL/GenBank/DDBJ whole genome shotgun (WGS) entry which is preliminary data.</text>
</comment>
<evidence type="ECO:0000259" key="7">
    <source>
        <dbReference type="Pfam" id="PF07980"/>
    </source>
</evidence>
<proteinExistence type="inferred from homology"/>
<dbReference type="OrthoDB" id="636214at2"/>
<evidence type="ECO:0000256" key="6">
    <source>
        <dbReference type="SAM" id="SignalP"/>
    </source>
</evidence>
<dbReference type="EMBL" id="CAIT01000004">
    <property type="protein sequence ID" value="CCH51448.1"/>
    <property type="molecule type" value="Genomic_DNA"/>
</dbReference>
<comment type="subcellular location">
    <subcellularLocation>
        <location evidence="1">Cell outer membrane</location>
    </subcellularLocation>
</comment>
<feature type="signal peptide" evidence="6">
    <location>
        <begin position="1"/>
        <end position="20"/>
    </location>
</feature>
<dbReference type="AlphaFoldDB" id="I2GC24"/>
<keyword evidence="10" id="KW-1185">Reference proteome</keyword>
<protein>
    <submittedName>
        <fullName evidence="9">RagB/SusD domain protein</fullName>
    </submittedName>
</protein>
<dbReference type="GO" id="GO:0009279">
    <property type="term" value="C:cell outer membrane"/>
    <property type="evidence" value="ECO:0007669"/>
    <property type="project" value="UniProtKB-SubCell"/>
</dbReference>
<dbReference type="eggNOG" id="COG0702">
    <property type="taxonomic scope" value="Bacteria"/>
</dbReference>